<accession>A0ABT1QQX3</accession>
<keyword evidence="1" id="KW-1133">Transmembrane helix</keyword>
<name>A0ABT1QQX3_9GAMM</name>
<organism evidence="2 3">
    <name type="scientific">Tahibacter harae</name>
    <dbReference type="NCBI Taxonomy" id="2963937"/>
    <lineage>
        <taxon>Bacteria</taxon>
        <taxon>Pseudomonadati</taxon>
        <taxon>Pseudomonadota</taxon>
        <taxon>Gammaproteobacteria</taxon>
        <taxon>Lysobacterales</taxon>
        <taxon>Rhodanobacteraceae</taxon>
        <taxon>Tahibacter</taxon>
    </lineage>
</organism>
<sequence length="508" mass="52568">MKPAIGSLLARARLWLGAAISAAAVLRAFLLRALLPLTLLAGSAEGAGLQLEMWPVPPVYSGTSYNFGVIFAKQDRNDGLVHHAPFTFRTTLPAGITYTGFNGGSWSCSNAGQVVTCVYSVDLNFWNPGSSSLGINAMVAPGITLGPMSIGGTLESAEVPLPPNPVCTASPALNGCVTVATTAVASKVYFTGWGVSNGNVTTGQVATWTGAPFEAGATGMLMLEMHNIGYGQVNTPVAVDIWLPPKMHFDGILTGIPTWTCQAPQLSPGGDVMRCTTPYMYDTLNSFMSLRVRMDNDVPVPGPLFVHAAISNNVQAVPADCVGNPLQLGCARLQVPTRTPRVATMVVDSVSHSPAVYTLGQEPGPLTIGYRNVGEAAGAASNVQVQLPPHIRYLGVQSASPPMSCSAQGLPASGEVVTCTGVGMPAGLSGYVNLRVFAGAAAASPGPLNVLIGVDAAQPAASGVLTSCAANPTQAFCKVYPITTFFPCAAQWGDEGIFCDGLQVFVRP</sequence>
<evidence type="ECO:0000313" key="3">
    <source>
        <dbReference type="Proteomes" id="UP001165498"/>
    </source>
</evidence>
<protein>
    <recommendedName>
        <fullName evidence="4">Repeat protein (TIGR01451 family)</fullName>
    </recommendedName>
</protein>
<dbReference type="RefSeq" id="WP_255913543.1">
    <property type="nucleotide sequence ID" value="NZ_JANFQO010000006.1"/>
</dbReference>
<evidence type="ECO:0000313" key="2">
    <source>
        <dbReference type="EMBL" id="MCQ4164665.1"/>
    </source>
</evidence>
<evidence type="ECO:0008006" key="4">
    <source>
        <dbReference type="Google" id="ProtNLM"/>
    </source>
</evidence>
<dbReference type="Proteomes" id="UP001165498">
    <property type="component" value="Unassembled WGS sequence"/>
</dbReference>
<proteinExistence type="predicted"/>
<evidence type="ECO:0000256" key="1">
    <source>
        <dbReference type="SAM" id="Phobius"/>
    </source>
</evidence>
<keyword evidence="1" id="KW-0472">Membrane</keyword>
<reference evidence="2" key="1">
    <citation type="submission" date="2022-07" db="EMBL/GenBank/DDBJ databases">
        <title>Tahibacter sp., a new gammaproteobacterium isolated from the silt sample collected at pig farm.</title>
        <authorList>
            <person name="Chen H."/>
        </authorList>
    </citation>
    <scope>NUCLEOTIDE SEQUENCE</scope>
    <source>
        <strain evidence="2">P2K</strain>
    </source>
</reference>
<comment type="caution">
    <text evidence="2">The sequence shown here is derived from an EMBL/GenBank/DDBJ whole genome shotgun (WGS) entry which is preliminary data.</text>
</comment>
<dbReference type="EMBL" id="JANFQO010000006">
    <property type="protein sequence ID" value="MCQ4164665.1"/>
    <property type="molecule type" value="Genomic_DNA"/>
</dbReference>
<keyword evidence="1" id="KW-0812">Transmembrane</keyword>
<feature type="transmembrane region" description="Helical" evidence="1">
    <location>
        <begin position="12"/>
        <end position="35"/>
    </location>
</feature>
<gene>
    <name evidence="2" type="ORF">NM961_08070</name>
</gene>
<keyword evidence="3" id="KW-1185">Reference proteome</keyword>